<dbReference type="AlphaFoldDB" id="A0A6P3Y012"/>
<name>A0A6P3Y012_DINQU</name>
<evidence type="ECO:0000313" key="1">
    <source>
        <dbReference type="Proteomes" id="UP000515204"/>
    </source>
</evidence>
<keyword evidence="1" id="KW-1185">Reference proteome</keyword>
<dbReference type="OrthoDB" id="7547556at2759"/>
<accession>A0A6P3Y012</accession>
<proteinExistence type="predicted"/>
<dbReference type="Proteomes" id="UP000515204">
    <property type="component" value="Unplaced"/>
</dbReference>
<evidence type="ECO:0000313" key="2">
    <source>
        <dbReference type="RefSeq" id="XP_014484121.1"/>
    </source>
</evidence>
<organism evidence="1 2">
    <name type="scientific">Dinoponera quadriceps</name>
    <name type="common">South American ant</name>
    <dbReference type="NCBI Taxonomy" id="609295"/>
    <lineage>
        <taxon>Eukaryota</taxon>
        <taxon>Metazoa</taxon>
        <taxon>Ecdysozoa</taxon>
        <taxon>Arthropoda</taxon>
        <taxon>Hexapoda</taxon>
        <taxon>Insecta</taxon>
        <taxon>Pterygota</taxon>
        <taxon>Neoptera</taxon>
        <taxon>Endopterygota</taxon>
        <taxon>Hymenoptera</taxon>
        <taxon>Apocrita</taxon>
        <taxon>Aculeata</taxon>
        <taxon>Formicoidea</taxon>
        <taxon>Formicidae</taxon>
        <taxon>Ponerinae</taxon>
        <taxon>Ponerini</taxon>
        <taxon>Dinoponera</taxon>
    </lineage>
</organism>
<dbReference type="GeneID" id="106749311"/>
<gene>
    <name evidence="2" type="primary">LOC106749311</name>
</gene>
<protein>
    <submittedName>
        <fullName evidence="2">Uncharacterized protein LOC106749311</fullName>
    </submittedName>
</protein>
<dbReference type="KEGG" id="dqu:106749311"/>
<reference evidence="2" key="1">
    <citation type="submission" date="2025-08" db="UniProtKB">
        <authorList>
            <consortium name="RefSeq"/>
        </authorList>
    </citation>
    <scope>IDENTIFICATION</scope>
</reference>
<sequence length="238" mass="27345">MILLEKKSAACVDVHRSARVHRDASQNAPSPTWVESSVSVNFVNSTIQKTPANIPQRLKDLIASYEENVAKLVKHARGMCKNKNDNHREINFQTQLGSLVERVVKDQSKVRNAYAKLGNVTDSTLQVSTKKLTMENLNNLRNLFDTMRELDIIYQDGEITDEHIRIKRTNERGYKGPASDREERIIHTLFNIQRQLTQIRKYLDKLCKKHHATWTTTTEVVNNVSSVDQQNKIPIIQN</sequence>
<dbReference type="RefSeq" id="XP_014484121.1">
    <property type="nucleotide sequence ID" value="XM_014628635.1"/>
</dbReference>